<keyword evidence="3" id="KW-1015">Disulfide bond</keyword>
<gene>
    <name evidence="7" type="ORF">SAMN05444405_1014</name>
</gene>
<evidence type="ECO:0000256" key="1">
    <source>
        <dbReference type="ARBA" id="ARBA00004196"/>
    </source>
</evidence>
<name>A0A1M4S6U9_9BACE</name>
<dbReference type="Pfam" id="PF14289">
    <property type="entry name" value="DUF4369"/>
    <property type="match status" value="1"/>
</dbReference>
<sequence>MKRISYLFAMASLTALSCTGGNTYKITGTVTGAADGDSVYIQNRVNREFVKVAAAVIKDGKFIFEGKQDSTVNRYITYTKGETKLYADFFLENGDISLTLGERENIVGTPSNDTYNAFKAKMNEVNDKMEAVYNLMQAPNLSNEERETKKNELSALESSQTNIIIETIDGNITNPVGIHLLKAYNYYIEYDNLEKILAKVPAKFQNNEDIPRLKALVKTAKATSVGQKFADLSMLTPDGKSIKLSDYAGKGKYVLIDFWASWCGPCRQEMPNLVKAYSQYKDKGFEIVGVSFDKNEKSWKDGITKLNITWPQMSDLKYWDCEGAKVYAIRSIPHTVLLDKDGKIIARGLHGAELQSKLAELIK</sequence>
<dbReference type="Proteomes" id="UP000184509">
    <property type="component" value="Unassembled WGS sequence"/>
</dbReference>
<reference evidence="7 8" key="1">
    <citation type="submission" date="2016-11" db="EMBL/GenBank/DDBJ databases">
        <authorList>
            <person name="Jaros S."/>
            <person name="Januszkiewicz K."/>
            <person name="Wedrychowicz H."/>
        </authorList>
    </citation>
    <scope>NUCLEOTIDE SEQUENCE [LARGE SCALE GENOMIC DNA]</scope>
    <source>
        <strain evidence="7 8">DSM 26991</strain>
    </source>
</reference>
<feature type="chain" id="PRO_5012883438" evidence="5">
    <location>
        <begin position="18"/>
        <end position="363"/>
    </location>
</feature>
<dbReference type="PROSITE" id="PS51257">
    <property type="entry name" value="PROKAR_LIPOPROTEIN"/>
    <property type="match status" value="1"/>
</dbReference>
<dbReference type="InterPro" id="IPR036249">
    <property type="entry name" value="Thioredoxin-like_sf"/>
</dbReference>
<feature type="domain" description="Thioredoxin" evidence="6">
    <location>
        <begin position="223"/>
        <end position="363"/>
    </location>
</feature>
<evidence type="ECO:0000256" key="4">
    <source>
        <dbReference type="ARBA" id="ARBA00023284"/>
    </source>
</evidence>
<keyword evidence="8" id="KW-1185">Reference proteome</keyword>
<dbReference type="PROSITE" id="PS00194">
    <property type="entry name" value="THIOREDOXIN_1"/>
    <property type="match status" value="1"/>
</dbReference>
<dbReference type="SUPFAM" id="SSF52833">
    <property type="entry name" value="Thioredoxin-like"/>
    <property type="match status" value="1"/>
</dbReference>
<dbReference type="PANTHER" id="PTHR42852">
    <property type="entry name" value="THIOL:DISULFIDE INTERCHANGE PROTEIN DSBE"/>
    <property type="match status" value="1"/>
</dbReference>
<keyword evidence="2" id="KW-0201">Cytochrome c-type biogenesis</keyword>
<dbReference type="InterPro" id="IPR000866">
    <property type="entry name" value="AhpC/TSA"/>
</dbReference>
<evidence type="ECO:0000256" key="2">
    <source>
        <dbReference type="ARBA" id="ARBA00022748"/>
    </source>
</evidence>
<evidence type="ECO:0000313" key="8">
    <source>
        <dbReference type="Proteomes" id="UP000184509"/>
    </source>
</evidence>
<dbReference type="GO" id="GO:0030313">
    <property type="term" value="C:cell envelope"/>
    <property type="evidence" value="ECO:0007669"/>
    <property type="project" value="UniProtKB-SubCell"/>
</dbReference>
<dbReference type="InterPro" id="IPR017937">
    <property type="entry name" value="Thioredoxin_CS"/>
</dbReference>
<dbReference type="OrthoDB" id="9794348at2"/>
<organism evidence="7 8">
    <name type="scientific">Bacteroides luti</name>
    <dbReference type="NCBI Taxonomy" id="1297750"/>
    <lineage>
        <taxon>Bacteria</taxon>
        <taxon>Pseudomonadati</taxon>
        <taxon>Bacteroidota</taxon>
        <taxon>Bacteroidia</taxon>
        <taxon>Bacteroidales</taxon>
        <taxon>Bacteroidaceae</taxon>
        <taxon>Bacteroides</taxon>
    </lineage>
</organism>
<evidence type="ECO:0000313" key="7">
    <source>
        <dbReference type="EMBL" id="SHE27936.1"/>
    </source>
</evidence>
<dbReference type="Gene3D" id="3.40.30.10">
    <property type="entry name" value="Glutaredoxin"/>
    <property type="match status" value="1"/>
</dbReference>
<dbReference type="PROSITE" id="PS51352">
    <property type="entry name" value="THIOREDOXIN_2"/>
    <property type="match status" value="1"/>
</dbReference>
<dbReference type="InterPro" id="IPR025380">
    <property type="entry name" value="DUF4369"/>
</dbReference>
<keyword evidence="4" id="KW-0676">Redox-active center</keyword>
<keyword evidence="5" id="KW-0732">Signal</keyword>
<protein>
    <submittedName>
        <fullName evidence="7">Peroxiredoxin</fullName>
    </submittedName>
</protein>
<dbReference type="GO" id="GO:0016209">
    <property type="term" value="F:antioxidant activity"/>
    <property type="evidence" value="ECO:0007669"/>
    <property type="project" value="InterPro"/>
</dbReference>
<dbReference type="GO" id="GO:0016491">
    <property type="term" value="F:oxidoreductase activity"/>
    <property type="evidence" value="ECO:0007669"/>
    <property type="project" value="InterPro"/>
</dbReference>
<dbReference type="GO" id="GO:0017004">
    <property type="term" value="P:cytochrome complex assembly"/>
    <property type="evidence" value="ECO:0007669"/>
    <property type="project" value="UniProtKB-KW"/>
</dbReference>
<dbReference type="EMBL" id="FQTV01000001">
    <property type="protein sequence ID" value="SHE27936.1"/>
    <property type="molecule type" value="Genomic_DNA"/>
</dbReference>
<evidence type="ECO:0000256" key="5">
    <source>
        <dbReference type="SAM" id="SignalP"/>
    </source>
</evidence>
<evidence type="ECO:0000259" key="6">
    <source>
        <dbReference type="PROSITE" id="PS51352"/>
    </source>
</evidence>
<dbReference type="Pfam" id="PF00578">
    <property type="entry name" value="AhpC-TSA"/>
    <property type="match status" value="1"/>
</dbReference>
<dbReference type="AlphaFoldDB" id="A0A1M4S6U9"/>
<dbReference type="PANTHER" id="PTHR42852:SF6">
    <property type="entry name" value="THIOL:DISULFIDE INTERCHANGE PROTEIN DSBE"/>
    <property type="match status" value="1"/>
</dbReference>
<dbReference type="InterPro" id="IPR013766">
    <property type="entry name" value="Thioredoxin_domain"/>
</dbReference>
<dbReference type="STRING" id="1297750.SAMN05444405_1014"/>
<proteinExistence type="predicted"/>
<accession>A0A1M4S6U9</accession>
<dbReference type="InterPro" id="IPR050553">
    <property type="entry name" value="Thioredoxin_ResA/DsbE_sf"/>
</dbReference>
<feature type="signal peptide" evidence="5">
    <location>
        <begin position="1"/>
        <end position="17"/>
    </location>
</feature>
<dbReference type="CDD" id="cd02966">
    <property type="entry name" value="TlpA_like_family"/>
    <property type="match status" value="1"/>
</dbReference>
<evidence type="ECO:0000256" key="3">
    <source>
        <dbReference type="ARBA" id="ARBA00023157"/>
    </source>
</evidence>
<comment type="subcellular location">
    <subcellularLocation>
        <location evidence="1">Cell envelope</location>
    </subcellularLocation>
</comment>
<dbReference type="RefSeq" id="WP_073398438.1">
    <property type="nucleotide sequence ID" value="NZ_FQTV01000001.1"/>
</dbReference>